<dbReference type="InterPro" id="IPR007374">
    <property type="entry name" value="ASCH_domain"/>
</dbReference>
<dbReference type="InParanoid" id="D3AZN3"/>
<protein>
    <submittedName>
        <fullName evidence="3">UCP029143 family protein</fullName>
    </submittedName>
</protein>
<feature type="domain" description="ASCH" evidence="2">
    <location>
        <begin position="8"/>
        <end position="106"/>
    </location>
</feature>
<dbReference type="Proteomes" id="UP000001396">
    <property type="component" value="Unassembled WGS sequence"/>
</dbReference>
<name>D3AZN3_HETP5</name>
<dbReference type="PANTHER" id="PTHR38088">
    <property type="entry name" value="UCP029143 FAMILY PROTEIN"/>
    <property type="match status" value="1"/>
</dbReference>
<evidence type="ECO:0000256" key="1">
    <source>
        <dbReference type="ARBA" id="ARBA00022801"/>
    </source>
</evidence>
<sequence length="109" mass="12717">MSRDHQSITFYRRFENDILNGRKTITVRDSSECHFQKGQVLSVFRNEDQTYICNIEVDSVIPVNKDELDDQHASQENMSLSELKHVIDTIYPGVNQLYVISFHLTNKLV</sequence>
<dbReference type="InterPro" id="IPR015947">
    <property type="entry name" value="PUA-like_sf"/>
</dbReference>
<dbReference type="HAMAP" id="MF_00684">
    <property type="entry name" value="ac4C_amidohydr"/>
    <property type="match status" value="1"/>
</dbReference>
<evidence type="ECO:0000313" key="3">
    <source>
        <dbReference type="EMBL" id="EFA85412.1"/>
    </source>
</evidence>
<dbReference type="PANTHER" id="PTHR38088:SF2">
    <property type="entry name" value="UCP029143 FAMILY PROTEIN"/>
    <property type="match status" value="1"/>
</dbReference>
<dbReference type="Gene3D" id="2.30.130.30">
    <property type="entry name" value="Hypothetical protein"/>
    <property type="match status" value="1"/>
</dbReference>
<dbReference type="NCBIfam" id="NF003443">
    <property type="entry name" value="PRK04980.1"/>
    <property type="match status" value="1"/>
</dbReference>
<dbReference type="AlphaFoldDB" id="D3AZN3"/>
<proteinExistence type="inferred from homology"/>
<dbReference type="SMART" id="SM01022">
    <property type="entry name" value="ASCH"/>
    <property type="match status" value="1"/>
</dbReference>
<dbReference type="RefSeq" id="XP_020437521.1">
    <property type="nucleotide sequence ID" value="XM_020573404.1"/>
</dbReference>
<gene>
    <name evidence="3" type="ORF">PPL_02415</name>
</gene>
<dbReference type="OMA" id="HARQENM"/>
<dbReference type="GO" id="GO:0016787">
    <property type="term" value="F:hydrolase activity"/>
    <property type="evidence" value="ECO:0007669"/>
    <property type="project" value="UniProtKB-KW"/>
</dbReference>
<accession>D3AZN3</accession>
<dbReference type="Pfam" id="PF04266">
    <property type="entry name" value="ASCH"/>
    <property type="match status" value="1"/>
</dbReference>
<comment type="caution">
    <text evidence="3">The sequence shown here is derived from an EMBL/GenBank/DDBJ whole genome shotgun (WGS) entry which is preliminary data.</text>
</comment>
<dbReference type="SUPFAM" id="SSF88697">
    <property type="entry name" value="PUA domain-like"/>
    <property type="match status" value="1"/>
</dbReference>
<dbReference type="CDD" id="cd06552">
    <property type="entry name" value="ASCH_yqfb_like"/>
    <property type="match status" value="1"/>
</dbReference>
<keyword evidence="1" id="KW-0378">Hydrolase</keyword>
<dbReference type="InterPro" id="IPR008314">
    <property type="entry name" value="AC4CH"/>
</dbReference>
<dbReference type="PIRSF" id="PIRSF029143">
    <property type="entry name" value="UCP029143"/>
    <property type="match status" value="1"/>
</dbReference>
<dbReference type="EMBL" id="ADBJ01000008">
    <property type="protein sequence ID" value="EFA85412.1"/>
    <property type="molecule type" value="Genomic_DNA"/>
</dbReference>
<evidence type="ECO:0000313" key="4">
    <source>
        <dbReference type="Proteomes" id="UP000001396"/>
    </source>
</evidence>
<evidence type="ECO:0000259" key="2">
    <source>
        <dbReference type="SMART" id="SM01022"/>
    </source>
</evidence>
<keyword evidence="4" id="KW-1185">Reference proteome</keyword>
<organism evidence="3 4">
    <name type="scientific">Heterostelium pallidum (strain ATCC 26659 / Pp 5 / PN500)</name>
    <name type="common">Cellular slime mold</name>
    <name type="synonym">Polysphondylium pallidum</name>
    <dbReference type="NCBI Taxonomy" id="670386"/>
    <lineage>
        <taxon>Eukaryota</taxon>
        <taxon>Amoebozoa</taxon>
        <taxon>Evosea</taxon>
        <taxon>Eumycetozoa</taxon>
        <taxon>Dictyostelia</taxon>
        <taxon>Acytosteliales</taxon>
        <taxon>Acytosteliaceae</taxon>
        <taxon>Heterostelium</taxon>
    </lineage>
</organism>
<dbReference type="GeneID" id="31357940"/>
<reference evidence="3 4" key="1">
    <citation type="journal article" date="2011" name="Genome Res.">
        <title>Phylogeny-wide analysis of social amoeba genomes highlights ancient origins for complex intercellular communication.</title>
        <authorList>
            <person name="Heidel A.J."/>
            <person name="Lawal H.M."/>
            <person name="Felder M."/>
            <person name="Schilde C."/>
            <person name="Helps N.R."/>
            <person name="Tunggal B."/>
            <person name="Rivero F."/>
            <person name="John U."/>
            <person name="Schleicher M."/>
            <person name="Eichinger L."/>
            <person name="Platzer M."/>
            <person name="Noegel A.A."/>
            <person name="Schaap P."/>
            <person name="Gloeckner G."/>
        </authorList>
    </citation>
    <scope>NUCLEOTIDE SEQUENCE [LARGE SCALE GENOMIC DNA]</scope>
    <source>
        <strain evidence="4">ATCC 26659 / Pp 5 / PN500</strain>
    </source>
</reference>